<keyword evidence="2" id="KW-1185">Reference proteome</keyword>
<comment type="caution">
    <text evidence="1">The sequence shown here is derived from an EMBL/GenBank/DDBJ whole genome shotgun (WGS) entry which is preliminary data.</text>
</comment>
<evidence type="ECO:0000313" key="1">
    <source>
        <dbReference type="EMBL" id="MFC4489724.1"/>
    </source>
</evidence>
<dbReference type="EMBL" id="JBHSEK010000004">
    <property type="protein sequence ID" value="MFC4489724.1"/>
    <property type="molecule type" value="Genomic_DNA"/>
</dbReference>
<evidence type="ECO:0008006" key="3">
    <source>
        <dbReference type="Google" id="ProtNLM"/>
    </source>
</evidence>
<sequence>MQIPIEWQYLNIAIKNTKEKPPYIFEPYENPIGRFQLSCYPLSDAPLEFKKITQEELSSKKWRHSIDCSEKNETHIFICARDDQALTAKYIYNINLRNDSRILDQLKITHSVLDSIVIVPLQERIIAANLDKYDRFLASLVASYDLLYSAINSNSYIELIIVCANQIDAFLRLGIVIKKQLQSCSNDIEIKYLFQDENEKGILERSVFNHALELGIINQTLHNELSQLYNLRNRVVHRYIISPINTRDMVEVSTKYLEHLEKVRILLREIEEQQIGKSFGIYGNGFVRAKSFDNVEIRRAHSWANDKHLLKRFNRKITSEKK</sequence>
<name>A0ABV8ZQE8_9NEIS</name>
<evidence type="ECO:0000313" key="2">
    <source>
        <dbReference type="Proteomes" id="UP001595999"/>
    </source>
</evidence>
<gene>
    <name evidence="1" type="ORF">ACFO0R_08815</name>
</gene>
<organism evidence="1 2">
    <name type="scientific">Chromobacterium aquaticum</name>
    <dbReference type="NCBI Taxonomy" id="467180"/>
    <lineage>
        <taxon>Bacteria</taxon>
        <taxon>Pseudomonadati</taxon>
        <taxon>Pseudomonadota</taxon>
        <taxon>Betaproteobacteria</taxon>
        <taxon>Neisseriales</taxon>
        <taxon>Chromobacteriaceae</taxon>
        <taxon>Chromobacterium</taxon>
    </lineage>
</organism>
<accession>A0ABV8ZQE8</accession>
<reference evidence="2" key="1">
    <citation type="journal article" date="2019" name="Int. J. Syst. Evol. Microbiol.">
        <title>The Global Catalogue of Microorganisms (GCM) 10K type strain sequencing project: providing services to taxonomists for standard genome sequencing and annotation.</title>
        <authorList>
            <consortium name="The Broad Institute Genomics Platform"/>
            <consortium name="The Broad Institute Genome Sequencing Center for Infectious Disease"/>
            <person name="Wu L."/>
            <person name="Ma J."/>
        </authorList>
    </citation>
    <scope>NUCLEOTIDE SEQUENCE [LARGE SCALE GENOMIC DNA]</scope>
    <source>
        <strain evidence="2">CGMCC 4.7608</strain>
    </source>
</reference>
<proteinExistence type="predicted"/>
<dbReference type="Proteomes" id="UP001595999">
    <property type="component" value="Unassembled WGS sequence"/>
</dbReference>
<protein>
    <recommendedName>
        <fullName evidence="3">Apea-like HEPN domain-containing protein</fullName>
    </recommendedName>
</protein>